<evidence type="ECO:0000313" key="3">
    <source>
        <dbReference type="Proteomes" id="UP000184509"/>
    </source>
</evidence>
<feature type="transmembrane region" description="Helical" evidence="1">
    <location>
        <begin position="146"/>
        <end position="166"/>
    </location>
</feature>
<dbReference type="InterPro" id="IPR038770">
    <property type="entry name" value="Na+/solute_symporter_sf"/>
</dbReference>
<dbReference type="AlphaFoldDB" id="A0A1M4WWD3"/>
<gene>
    <name evidence="2" type="ORF">SAMN05444405_103191</name>
</gene>
<sequence length="303" mass="33277">MLKFLKNWALPIAMLVGALGYQFFSLLAPLSPALIFVMLLFTFIKVSPHELRFERLHFWLILIQLIGSILIYVSIAAFNPIVGEGAMICMLAPSATSAAVITGMLGGSVSSLTAYTLLSNVVVAMAAPVIFSLMGTNSSLPFFTSFFYICKQVMPLLIFPFILAWIIQSKLPGIYSKMLSMPMASFYLWTVALAVAVGKTVAFLVNQENPNFTNEILIAVSALVVCCLQFFIGKNIGGHYKNRISGGQALGQKNTILAIWMAQVYLGPVASVGPASYILWQNTINSWQLWKKRKKDEAALKSK</sequence>
<evidence type="ECO:0000256" key="1">
    <source>
        <dbReference type="SAM" id="Phobius"/>
    </source>
</evidence>
<dbReference type="EMBL" id="FQTV01000003">
    <property type="protein sequence ID" value="SHE85536.1"/>
    <property type="molecule type" value="Genomic_DNA"/>
</dbReference>
<protein>
    <submittedName>
        <fullName evidence="2">Bile acid:Na+ symporter, BASS family</fullName>
    </submittedName>
</protein>
<dbReference type="Proteomes" id="UP000184509">
    <property type="component" value="Unassembled WGS sequence"/>
</dbReference>
<feature type="transmembrane region" description="Helical" evidence="1">
    <location>
        <begin position="186"/>
        <end position="204"/>
    </location>
</feature>
<keyword evidence="3" id="KW-1185">Reference proteome</keyword>
<feature type="transmembrane region" description="Helical" evidence="1">
    <location>
        <begin position="20"/>
        <end position="44"/>
    </location>
</feature>
<feature type="transmembrane region" description="Helical" evidence="1">
    <location>
        <begin position="112"/>
        <end position="134"/>
    </location>
</feature>
<dbReference type="RefSeq" id="WP_073399554.1">
    <property type="nucleotide sequence ID" value="NZ_FQTV01000003.1"/>
</dbReference>
<feature type="transmembrane region" description="Helical" evidence="1">
    <location>
        <begin position="56"/>
        <end position="79"/>
    </location>
</feature>
<feature type="transmembrane region" description="Helical" evidence="1">
    <location>
        <begin position="85"/>
        <end position="105"/>
    </location>
</feature>
<feature type="transmembrane region" description="Helical" evidence="1">
    <location>
        <begin position="257"/>
        <end position="280"/>
    </location>
</feature>
<evidence type="ECO:0000313" key="2">
    <source>
        <dbReference type="EMBL" id="SHE85536.1"/>
    </source>
</evidence>
<feature type="transmembrane region" description="Helical" evidence="1">
    <location>
        <begin position="216"/>
        <end position="236"/>
    </location>
</feature>
<name>A0A1M4WWD3_9BACE</name>
<organism evidence="2 3">
    <name type="scientific">Bacteroides luti</name>
    <dbReference type="NCBI Taxonomy" id="1297750"/>
    <lineage>
        <taxon>Bacteria</taxon>
        <taxon>Pseudomonadati</taxon>
        <taxon>Bacteroidota</taxon>
        <taxon>Bacteroidia</taxon>
        <taxon>Bacteroidales</taxon>
        <taxon>Bacteroidaceae</taxon>
        <taxon>Bacteroides</taxon>
    </lineage>
</organism>
<accession>A0A1M4WWD3</accession>
<dbReference type="STRING" id="1297750.SAMN05444405_103191"/>
<dbReference type="Gene3D" id="1.20.1530.20">
    <property type="match status" value="1"/>
</dbReference>
<keyword evidence="1" id="KW-0812">Transmembrane</keyword>
<reference evidence="3" key="1">
    <citation type="submission" date="2016-11" db="EMBL/GenBank/DDBJ databases">
        <authorList>
            <person name="Varghese N."/>
            <person name="Submissions S."/>
        </authorList>
    </citation>
    <scope>NUCLEOTIDE SEQUENCE [LARGE SCALE GENOMIC DNA]</scope>
    <source>
        <strain evidence="3">DSM 26991</strain>
    </source>
</reference>
<proteinExistence type="predicted"/>
<dbReference type="OrthoDB" id="9809647at2"/>
<keyword evidence="1" id="KW-0472">Membrane</keyword>
<keyword evidence="1" id="KW-1133">Transmembrane helix</keyword>